<dbReference type="Proteomes" id="UP000516110">
    <property type="component" value="Segment"/>
</dbReference>
<proteinExistence type="predicted"/>
<gene>
    <name evidence="2" type="ORF">phiPsa300_048</name>
</gene>
<accession>A0A7G9V1E0</accession>
<feature type="region of interest" description="Disordered" evidence="1">
    <location>
        <begin position="113"/>
        <end position="146"/>
    </location>
</feature>
<dbReference type="EMBL" id="MT670418">
    <property type="protein sequence ID" value="QNO00096.1"/>
    <property type="molecule type" value="Genomic_DNA"/>
</dbReference>
<reference evidence="2 3" key="1">
    <citation type="submission" date="2020-06" db="EMBL/GenBank/DDBJ databases">
        <title>Characterization of Pseudomonas phiPsa374-like phages.</title>
        <authorList>
            <person name="Warring S."/>
            <person name="Malone L.M."/>
            <person name="Easingwood R.A."/>
            <person name="Rigano L."/>
            <person name="Frampton R.A."/>
            <person name="Lopez Acedo E."/>
            <person name="Templeton M.D."/>
            <person name="Kleffmann T."/>
            <person name="Bostina M."/>
            <person name="Fineran P.C."/>
        </authorList>
    </citation>
    <scope>NUCLEOTIDE SEQUENCE [LARGE SCALE GENOMIC DNA]</scope>
</reference>
<sequence length="146" mass="16206">MTDFIDVVSHSPILFVKEVCEKIAEGYQVTNTIPGYPQFSAYGNTIRLFKTDKPSGVVIAKDHTGQVEHYDAMAFMLLVQTFVHAGYTFVEGGNHFFDEKGLKSIQMAPKQEAVVEAKQEEKPAKKAPAKKALKAEPTKDELEGNE</sequence>
<evidence type="ECO:0000313" key="2">
    <source>
        <dbReference type="EMBL" id="QNO00096.1"/>
    </source>
</evidence>
<keyword evidence="3" id="KW-1185">Reference proteome</keyword>
<evidence type="ECO:0000313" key="3">
    <source>
        <dbReference type="Proteomes" id="UP000516110"/>
    </source>
</evidence>
<evidence type="ECO:0000256" key="1">
    <source>
        <dbReference type="SAM" id="MobiDB-lite"/>
    </source>
</evidence>
<feature type="compositionally biased region" description="Basic and acidic residues" evidence="1">
    <location>
        <begin position="133"/>
        <end position="146"/>
    </location>
</feature>
<name>A0A7G9V1E0_9CAUD</name>
<feature type="compositionally biased region" description="Basic and acidic residues" evidence="1">
    <location>
        <begin position="113"/>
        <end position="124"/>
    </location>
</feature>
<organism evidence="2 3">
    <name type="scientific">Pseudomonas phage phiPsa300</name>
    <dbReference type="NCBI Taxonomy" id="1460362"/>
    <lineage>
        <taxon>Viruses</taxon>
        <taxon>Duplodnaviria</taxon>
        <taxon>Heunggongvirae</taxon>
        <taxon>Uroviricota</taxon>
        <taxon>Caudoviricetes</taxon>
        <taxon>Vandenendeviridae</taxon>
        <taxon>Gorskivirinae</taxon>
        <taxon>Otagovirus</taxon>
        <taxon>Otagovirus psa300</taxon>
    </lineage>
</organism>
<protein>
    <submittedName>
        <fullName evidence="2">Uncharacterized protein</fullName>
    </submittedName>
</protein>